<feature type="compositionally biased region" description="Acidic residues" evidence="3">
    <location>
        <begin position="143"/>
        <end position="154"/>
    </location>
</feature>
<sequence>EEIRWSTGEALASLPQQFMAVAGFPRVAGCNDGSLILIDSPKLNEKAYVHRNGDHSINVIAVCGSDCEFFYVTARWPGSTHHSRVMKRSSLFTQWDENHWRHFPGALLLGDSGYPLLSWLMTPVVQAGANAVGSQSRHINFSDESDGEEDDDVPPETVQGKDVYSLLVRMFAEE</sequence>
<comment type="caution">
    <text evidence="5">The sequence shown here is derived from an EMBL/GenBank/DDBJ whole genome shotgun (WGS) entry which is preliminary data.</text>
</comment>
<keyword evidence="6" id="KW-1185">Reference proteome</keyword>
<organism evidence="5 6">
    <name type="scientific">Ignelater luminosus</name>
    <name type="common">Cucubano</name>
    <name type="synonym">Pyrophorus luminosus</name>
    <dbReference type="NCBI Taxonomy" id="2038154"/>
    <lineage>
        <taxon>Eukaryota</taxon>
        <taxon>Metazoa</taxon>
        <taxon>Ecdysozoa</taxon>
        <taxon>Arthropoda</taxon>
        <taxon>Hexapoda</taxon>
        <taxon>Insecta</taxon>
        <taxon>Pterygota</taxon>
        <taxon>Neoptera</taxon>
        <taxon>Endopterygota</taxon>
        <taxon>Coleoptera</taxon>
        <taxon>Polyphaga</taxon>
        <taxon>Elateriformia</taxon>
        <taxon>Elateroidea</taxon>
        <taxon>Elateridae</taxon>
        <taxon>Agrypninae</taxon>
        <taxon>Pyrophorini</taxon>
        <taxon>Ignelater</taxon>
    </lineage>
</organism>
<evidence type="ECO:0000313" key="6">
    <source>
        <dbReference type="Proteomes" id="UP000801492"/>
    </source>
</evidence>
<dbReference type="OrthoDB" id="6764890at2759"/>
<dbReference type="GO" id="GO:0046872">
    <property type="term" value="F:metal ion binding"/>
    <property type="evidence" value="ECO:0007669"/>
    <property type="project" value="UniProtKB-KW"/>
</dbReference>
<protein>
    <recommendedName>
        <fullName evidence="4">DDE Tnp4 domain-containing protein</fullName>
    </recommendedName>
</protein>
<reference evidence="5" key="1">
    <citation type="submission" date="2019-08" db="EMBL/GenBank/DDBJ databases">
        <title>The genome of the North American firefly Photinus pyralis.</title>
        <authorList>
            <consortium name="Photinus pyralis genome working group"/>
            <person name="Fallon T.R."/>
            <person name="Sander Lower S.E."/>
            <person name="Weng J.-K."/>
        </authorList>
    </citation>
    <scope>NUCLEOTIDE SEQUENCE</scope>
    <source>
        <strain evidence="5">TRF0915ILg1</strain>
        <tissue evidence="5">Whole body</tissue>
    </source>
</reference>
<dbReference type="InterPro" id="IPR027806">
    <property type="entry name" value="HARBI1_dom"/>
</dbReference>
<feature type="non-terminal residue" evidence="5">
    <location>
        <position position="1"/>
    </location>
</feature>
<dbReference type="AlphaFoldDB" id="A0A8K0CFP3"/>
<comment type="cofactor">
    <cofactor evidence="1">
        <name>a divalent metal cation</name>
        <dbReference type="ChEBI" id="CHEBI:60240"/>
    </cofactor>
</comment>
<evidence type="ECO:0000256" key="3">
    <source>
        <dbReference type="SAM" id="MobiDB-lite"/>
    </source>
</evidence>
<evidence type="ECO:0000256" key="1">
    <source>
        <dbReference type="ARBA" id="ARBA00001968"/>
    </source>
</evidence>
<accession>A0A8K0CFP3</accession>
<evidence type="ECO:0000256" key="2">
    <source>
        <dbReference type="ARBA" id="ARBA00022723"/>
    </source>
</evidence>
<dbReference type="EMBL" id="VTPC01090502">
    <property type="protein sequence ID" value="KAF2883267.1"/>
    <property type="molecule type" value="Genomic_DNA"/>
</dbReference>
<proteinExistence type="predicted"/>
<evidence type="ECO:0000313" key="5">
    <source>
        <dbReference type="EMBL" id="KAF2883267.1"/>
    </source>
</evidence>
<keyword evidence="2" id="KW-0479">Metal-binding</keyword>
<gene>
    <name evidence="5" type="ORF">ILUMI_22905</name>
</gene>
<dbReference type="Pfam" id="PF13359">
    <property type="entry name" value="DDE_Tnp_4"/>
    <property type="match status" value="1"/>
</dbReference>
<dbReference type="Proteomes" id="UP000801492">
    <property type="component" value="Unassembled WGS sequence"/>
</dbReference>
<feature type="region of interest" description="Disordered" evidence="3">
    <location>
        <begin position="139"/>
        <end position="158"/>
    </location>
</feature>
<name>A0A8K0CFP3_IGNLU</name>
<evidence type="ECO:0000259" key="4">
    <source>
        <dbReference type="Pfam" id="PF13359"/>
    </source>
</evidence>
<feature type="domain" description="DDE Tnp4" evidence="4">
    <location>
        <begin position="32"/>
        <end position="130"/>
    </location>
</feature>